<gene>
    <name evidence="2" type="ORF">AWU67_06185</name>
</gene>
<proteinExistence type="predicted"/>
<dbReference type="EMBL" id="CP014145">
    <property type="protein sequence ID" value="AMB58511.1"/>
    <property type="molecule type" value="Genomic_DNA"/>
</dbReference>
<organism evidence="2 3">
    <name type="scientific">Microterricola viridarii</name>
    <dbReference type="NCBI Taxonomy" id="412690"/>
    <lineage>
        <taxon>Bacteria</taxon>
        <taxon>Bacillati</taxon>
        <taxon>Actinomycetota</taxon>
        <taxon>Actinomycetes</taxon>
        <taxon>Micrococcales</taxon>
        <taxon>Microbacteriaceae</taxon>
        <taxon>Microterricola</taxon>
    </lineage>
</organism>
<dbReference type="AlphaFoldDB" id="A0A0X8E3V3"/>
<keyword evidence="3" id="KW-1185">Reference proteome</keyword>
<protein>
    <submittedName>
        <fullName evidence="2">Uncharacterized protein</fullName>
    </submittedName>
</protein>
<dbReference type="Proteomes" id="UP000058305">
    <property type="component" value="Chromosome"/>
</dbReference>
<name>A0A0X8E3V3_9MICO</name>
<evidence type="ECO:0000313" key="3">
    <source>
        <dbReference type="Proteomes" id="UP000058305"/>
    </source>
</evidence>
<reference evidence="3" key="2">
    <citation type="submission" date="2016-01" db="EMBL/GenBank/DDBJ databases">
        <title>First complete genome sequence of a species in the genus Microterricola, an extremophilic cold active enzyme producing strain ERGS5:02 isolated from Sikkim Himalaya.</title>
        <authorList>
            <person name="Kumar R."/>
            <person name="Singh D."/>
            <person name="Swarnkar M.K."/>
        </authorList>
    </citation>
    <scope>NUCLEOTIDE SEQUENCE [LARGE SCALE GENOMIC DNA]</scope>
    <source>
        <strain evidence="3">ERGS5:02</strain>
    </source>
</reference>
<feature type="region of interest" description="Disordered" evidence="1">
    <location>
        <begin position="141"/>
        <end position="174"/>
    </location>
</feature>
<feature type="compositionally biased region" description="Acidic residues" evidence="1">
    <location>
        <begin position="150"/>
        <end position="163"/>
    </location>
</feature>
<dbReference type="KEGG" id="mvd:AWU67_06185"/>
<reference evidence="2 3" key="1">
    <citation type="journal article" date="2016" name="J. Biotechnol.">
        <title>First complete genome sequence of a species in the genus Microterricola, an extremophilic cold active enzyme producing bacterial strain ERGS5:02 isolated from Sikkim Himalaya.</title>
        <authorList>
            <person name="Himanshu"/>
            <person name="Swarnkar M.K."/>
            <person name="Singh D."/>
            <person name="Kumar R."/>
        </authorList>
    </citation>
    <scope>NUCLEOTIDE SEQUENCE [LARGE SCALE GENOMIC DNA]</scope>
    <source>
        <strain evidence="2 3">ERGS5:02</strain>
    </source>
</reference>
<sequence>MGRVNRLELDPRHSDAPLACRLVEHDTQLTVDVIAAGQGFFEIQPADDVTERRGGELLDGAEVVRDLIGCRPGIRHLEIHDGVDGDDEVVFGDDGLRREGDDLLAHVDQLVHPVDEGHEQVKPGCERLVVAAEAFDHAGVGLRDDLDRSEQDDEDKDDNDDDDRGQHDLRHGVC</sequence>
<accession>A0A0X8E3V3</accession>
<evidence type="ECO:0000256" key="1">
    <source>
        <dbReference type="SAM" id="MobiDB-lite"/>
    </source>
</evidence>
<evidence type="ECO:0000313" key="2">
    <source>
        <dbReference type="EMBL" id="AMB58511.1"/>
    </source>
</evidence>
<feature type="compositionally biased region" description="Basic and acidic residues" evidence="1">
    <location>
        <begin position="164"/>
        <end position="174"/>
    </location>
</feature>